<evidence type="ECO:0000313" key="2">
    <source>
        <dbReference type="Proteomes" id="UP000248188"/>
    </source>
</evidence>
<sequence>MNIGNTPPANYTYAQLSKVLENNRTVTQVKGPEAPVEQAFSTHLETELAAPQDDPLKLKLSLNFLAEA</sequence>
<protein>
    <submittedName>
        <fullName evidence="1">Uncharacterized protein</fullName>
    </submittedName>
</protein>
<dbReference type="Proteomes" id="UP000248188">
    <property type="component" value="Unassembled WGS sequence"/>
</dbReference>
<evidence type="ECO:0000313" key="1">
    <source>
        <dbReference type="EMBL" id="PYC33898.1"/>
    </source>
</evidence>
<name>A0A9Q6IE52_9PSED</name>
<dbReference type="RefSeq" id="WP_110596571.1">
    <property type="nucleotide sequence ID" value="NZ_CP063455.1"/>
</dbReference>
<organism evidence="1 2">
    <name type="scientific">Pseudomonas protegens</name>
    <dbReference type="NCBI Taxonomy" id="380021"/>
    <lineage>
        <taxon>Bacteria</taxon>
        <taxon>Pseudomonadati</taxon>
        <taxon>Pseudomonadota</taxon>
        <taxon>Gammaproteobacteria</taxon>
        <taxon>Pseudomonadales</taxon>
        <taxon>Pseudomonadaceae</taxon>
        <taxon>Pseudomonas</taxon>
    </lineage>
</organism>
<reference evidence="1 2" key="1">
    <citation type="submission" date="2018-06" db="EMBL/GenBank/DDBJ databases">
        <title>Pseudomonas diversity within urban Lake Michigan freshwaters.</title>
        <authorList>
            <person name="Batrich M."/>
            <person name="Hatzopoulos T."/>
            <person name="Putonti C."/>
        </authorList>
    </citation>
    <scope>NUCLEOTIDE SEQUENCE [LARGE SCALE GENOMIC DNA]</scope>
    <source>
        <strain evidence="1 2">MB-090624</strain>
    </source>
</reference>
<accession>A0A9Q6IE52</accession>
<proteinExistence type="predicted"/>
<gene>
    <name evidence="1" type="ORF">DMX08_19575</name>
</gene>
<comment type="caution">
    <text evidence="1">The sequence shown here is derived from an EMBL/GenBank/DDBJ whole genome shotgun (WGS) entry which is preliminary data.</text>
</comment>
<dbReference type="AlphaFoldDB" id="A0A9Q6IE52"/>
<dbReference type="EMBL" id="QJRN01000012">
    <property type="protein sequence ID" value="PYC33898.1"/>
    <property type="molecule type" value="Genomic_DNA"/>
</dbReference>